<evidence type="ECO:0000259" key="1">
    <source>
        <dbReference type="Pfam" id="PF12680"/>
    </source>
</evidence>
<feature type="domain" description="SnoaL-like" evidence="1">
    <location>
        <begin position="3"/>
        <end position="98"/>
    </location>
</feature>
<proteinExistence type="predicted"/>
<sequence length="115" mass="13132">MIIQAFVEAMQNKDHEALAECFTETCRLFDYCPQLVGLENFYTYGKRAIDMFYHNQFVLSGFSMLDPRVIDERTVNFYADYNGVVVHAVATIENCNDGSCALDNSLIQEMVIRPA</sequence>
<evidence type="ECO:0000313" key="3">
    <source>
        <dbReference type="Proteomes" id="UP001320544"/>
    </source>
</evidence>
<dbReference type="SUPFAM" id="SSF54427">
    <property type="entry name" value="NTF2-like"/>
    <property type="match status" value="1"/>
</dbReference>
<keyword evidence="3" id="KW-1185">Reference proteome</keyword>
<accession>A0ABM7WLG2</accession>
<gene>
    <name evidence="2" type="ORF">CE91St30_25710</name>
</gene>
<dbReference type="Gene3D" id="3.10.450.50">
    <property type="match status" value="1"/>
</dbReference>
<dbReference type="RefSeq" id="WP_244386430.1">
    <property type="nucleotide sequence ID" value="NZ_AP025564.1"/>
</dbReference>
<name>A0ABM7WLG2_9ACTN</name>
<protein>
    <recommendedName>
        <fullName evidence="1">SnoaL-like domain-containing protein</fullName>
    </recommendedName>
</protein>
<evidence type="ECO:0000313" key="2">
    <source>
        <dbReference type="EMBL" id="BDE97238.1"/>
    </source>
</evidence>
<dbReference type="Pfam" id="PF12680">
    <property type="entry name" value="SnoaL_2"/>
    <property type="match status" value="1"/>
</dbReference>
<dbReference type="EMBL" id="AP025564">
    <property type="protein sequence ID" value="BDE97238.1"/>
    <property type="molecule type" value="Genomic_DNA"/>
</dbReference>
<dbReference type="InterPro" id="IPR037401">
    <property type="entry name" value="SnoaL-like"/>
</dbReference>
<organism evidence="2 3">
    <name type="scientific">Raoultibacter timonensis</name>
    <dbReference type="NCBI Taxonomy" id="1907662"/>
    <lineage>
        <taxon>Bacteria</taxon>
        <taxon>Bacillati</taxon>
        <taxon>Actinomycetota</taxon>
        <taxon>Coriobacteriia</taxon>
        <taxon>Eggerthellales</taxon>
        <taxon>Eggerthellaceae</taxon>
        <taxon>Raoultibacter</taxon>
    </lineage>
</organism>
<reference evidence="2 3" key="1">
    <citation type="submission" date="2022-01" db="EMBL/GenBank/DDBJ databases">
        <title>Novel bile acid biosynthetic pathways are enriched in the microbiome of centenarians.</title>
        <authorList>
            <person name="Sato Y."/>
            <person name="Atarashi K."/>
            <person name="Plichta R.D."/>
            <person name="Arai Y."/>
            <person name="Sasajima S."/>
            <person name="Kearney M.S."/>
            <person name="Suda W."/>
            <person name="Takeshita K."/>
            <person name="Sasaki T."/>
            <person name="Okamoto S."/>
            <person name="Skelly N.A."/>
            <person name="Okamura Y."/>
            <person name="Vlamakis H."/>
            <person name="Li Y."/>
            <person name="Tanoue T."/>
            <person name="Takei H."/>
            <person name="Nittono H."/>
            <person name="Narushima S."/>
            <person name="Irie J."/>
            <person name="Itoh H."/>
            <person name="Moriya K."/>
            <person name="Sugiura Y."/>
            <person name="Suematsu M."/>
            <person name="Moritoki N."/>
            <person name="Shibata S."/>
            <person name="Littman R.D."/>
            <person name="Fischbach A.M."/>
            <person name="Uwamino Y."/>
            <person name="Inoue T."/>
            <person name="Honda A."/>
            <person name="Hattori M."/>
            <person name="Murai T."/>
            <person name="Xavier J.R."/>
            <person name="Hirose N."/>
            <person name="Honda K."/>
        </authorList>
    </citation>
    <scope>NUCLEOTIDE SEQUENCE [LARGE SCALE GENOMIC DNA]</scope>
    <source>
        <strain evidence="2 3">CE91-St30</strain>
    </source>
</reference>
<dbReference type="InterPro" id="IPR032710">
    <property type="entry name" value="NTF2-like_dom_sf"/>
</dbReference>
<dbReference type="Proteomes" id="UP001320544">
    <property type="component" value="Chromosome"/>
</dbReference>